<dbReference type="GO" id="GO:0102522">
    <property type="term" value="F:tRNA 4-demethylwyosine alpha-amino-alpha-carboxypropyltransferase activity"/>
    <property type="evidence" value="ECO:0007669"/>
    <property type="project" value="UniProtKB-EC"/>
</dbReference>
<gene>
    <name evidence="8" type="ORF">LADA_0E11364G</name>
</gene>
<dbReference type="GO" id="GO:0031591">
    <property type="term" value="P:wybutosine biosynthetic process"/>
    <property type="evidence" value="ECO:0007669"/>
    <property type="project" value="EnsemblFungi"/>
</dbReference>
<dbReference type="InterPro" id="IPR030382">
    <property type="entry name" value="MeTrfase_TRM5/TYW2"/>
</dbReference>
<reference evidence="9" key="1">
    <citation type="submission" date="2016-03" db="EMBL/GenBank/DDBJ databases">
        <authorList>
            <person name="Devillers H."/>
        </authorList>
    </citation>
    <scope>NUCLEOTIDE SEQUENCE [LARGE SCALE GENOMIC DNA]</scope>
</reference>
<evidence type="ECO:0000313" key="8">
    <source>
        <dbReference type="EMBL" id="SCU88654.1"/>
    </source>
</evidence>
<dbReference type="InterPro" id="IPR026274">
    <property type="entry name" value="tRNA_wybutosine_synth_prot_2"/>
</dbReference>
<dbReference type="Proteomes" id="UP000190274">
    <property type="component" value="Chromosome E"/>
</dbReference>
<dbReference type="SUPFAM" id="SSF53335">
    <property type="entry name" value="S-adenosyl-L-methionine-dependent methyltransferases"/>
    <property type="match status" value="1"/>
</dbReference>
<name>A0A1G4JEI8_9SACH</name>
<dbReference type="EMBL" id="LT598455">
    <property type="protein sequence ID" value="SCU88654.1"/>
    <property type="molecule type" value="Genomic_DNA"/>
</dbReference>
<dbReference type="AlphaFoldDB" id="A0A1G4JEI8"/>
<keyword evidence="6" id="KW-0963">Cytoplasm</keyword>
<dbReference type="GO" id="GO:0030488">
    <property type="term" value="P:tRNA methylation"/>
    <property type="evidence" value="ECO:0007669"/>
    <property type="project" value="EnsemblFungi"/>
</dbReference>
<keyword evidence="9" id="KW-1185">Reference proteome</keyword>
<dbReference type="InterPro" id="IPR056743">
    <property type="entry name" value="TRM5-TYW2-like_MTfase"/>
</dbReference>
<comment type="function">
    <text evidence="6">S-adenosyl-L-methionine-dependent transferase that acts as a component of the wybutosine biosynthesis pathway. Wybutosine is a hyper modified guanosine with a tricyclic base found at the 3'-position adjacent to the anticodon of eukaryotic phenylalanine tRNA. Catalyzes the transfer of the alpha-amino-alpha-carboxypropyl (acp) group from S-adenosyl-L-methionine to the C-7 position of 4-demethylwyosine (imG-14) to produce wybutosine-86.</text>
</comment>
<dbReference type="STRING" id="1266660.A0A1G4JEI8"/>
<sequence length="418" mass="48209">MGQIELLVSNNGLIKGIKTQLEQIDAFERPIRRENNLTVIKTKLDISDATIREILSHYGPDVKTREYQNSVDVHLKVDRLSQFVVQYLGEHCPVNEEELQHLLEHLPLRFSLYQPLVLFNFSQERSFLHSSWKRQLEKPGCGGFMKAMLAEMFPNFSHVATNRPIVEHDTMRRPFHIVPLEGELLSGAVSPETWELPSQADFDRALWCHVVQNGIHQVWAPAFTMFSRGNIKEKKRILDPTSYPEVEGNDVVDLYAGIGYFALSYLKRRARRIFCFELNPWSTEGLRRGVNLNKFSGECNIFQQSNEDCLLQLERFEFLQIRHINLGLLPTSRQGYPWALHLVLKYGATPTTTLHIHENVHIGDIESGNFAQQVLKTLSDLEGRLSFTLAHVEKVKTFAPDVWHCVLDLEVSKRPEFH</sequence>
<dbReference type="GO" id="GO:0008175">
    <property type="term" value="F:tRNA methyltransferase activity"/>
    <property type="evidence" value="ECO:0007669"/>
    <property type="project" value="TreeGrafter"/>
</dbReference>
<organism evidence="8 9">
    <name type="scientific">Lachancea dasiensis</name>
    <dbReference type="NCBI Taxonomy" id="1072105"/>
    <lineage>
        <taxon>Eukaryota</taxon>
        <taxon>Fungi</taxon>
        <taxon>Dikarya</taxon>
        <taxon>Ascomycota</taxon>
        <taxon>Saccharomycotina</taxon>
        <taxon>Saccharomycetes</taxon>
        <taxon>Saccharomycetales</taxon>
        <taxon>Saccharomycetaceae</taxon>
        <taxon>Lachancea</taxon>
    </lineage>
</organism>
<dbReference type="GO" id="GO:0005737">
    <property type="term" value="C:cytoplasm"/>
    <property type="evidence" value="ECO:0007669"/>
    <property type="project" value="UniProtKB-SubCell"/>
</dbReference>
<evidence type="ECO:0000313" key="9">
    <source>
        <dbReference type="Proteomes" id="UP000190274"/>
    </source>
</evidence>
<comment type="subcellular location">
    <subcellularLocation>
        <location evidence="6">Cytoplasm</location>
    </subcellularLocation>
</comment>
<dbReference type="InterPro" id="IPR029063">
    <property type="entry name" value="SAM-dependent_MTases_sf"/>
</dbReference>
<comment type="pathway">
    <text evidence="1 6">tRNA modification; wybutosine-tRNA(Phe) biosynthesis.</text>
</comment>
<evidence type="ECO:0000256" key="1">
    <source>
        <dbReference type="ARBA" id="ARBA00004797"/>
    </source>
</evidence>
<dbReference type="Gene3D" id="3.40.50.150">
    <property type="entry name" value="Vaccinia Virus protein VP39"/>
    <property type="match status" value="1"/>
</dbReference>
<dbReference type="Pfam" id="PF02475">
    <property type="entry name" value="TRM5-TYW2_MTfase"/>
    <property type="match status" value="1"/>
</dbReference>
<protein>
    <recommendedName>
        <fullName evidence="6">tRNA wybutosine-synthesizing protein 2</fullName>
        <shortName evidence="6">tRNA-yW-synthesizing protein 2</shortName>
    </recommendedName>
    <alternativeName>
        <fullName evidence="6">tRNA(Phe) (4-demethylwyosine(37)-C(7)) aminocarboxypropyltransferase</fullName>
    </alternativeName>
</protein>
<evidence type="ECO:0000256" key="6">
    <source>
        <dbReference type="PIRNR" id="PIRNR038972"/>
    </source>
</evidence>
<feature type="domain" description="SAM-dependent methyltransferase TRM5/TYW2-type" evidence="7">
    <location>
        <begin position="150"/>
        <end position="413"/>
    </location>
</feature>
<proteinExistence type="inferred from homology"/>
<dbReference type="UniPathway" id="UPA00375"/>
<evidence type="ECO:0000256" key="4">
    <source>
        <dbReference type="ARBA" id="ARBA00022694"/>
    </source>
</evidence>
<evidence type="ECO:0000256" key="3">
    <source>
        <dbReference type="ARBA" id="ARBA00022691"/>
    </source>
</evidence>
<dbReference type="OrthoDB" id="2387925at2759"/>
<dbReference type="PIRSF" id="PIRSF038972">
    <property type="entry name" value="Trm12"/>
    <property type="match status" value="1"/>
</dbReference>
<keyword evidence="3 6" id="KW-0949">S-adenosyl-L-methionine</keyword>
<keyword evidence="4 6" id="KW-0819">tRNA processing</keyword>
<dbReference type="PANTHER" id="PTHR23245">
    <property type="entry name" value="TRNA METHYLTRANSFERASE"/>
    <property type="match status" value="1"/>
</dbReference>
<evidence type="ECO:0000256" key="5">
    <source>
        <dbReference type="ARBA" id="ARBA00049400"/>
    </source>
</evidence>
<evidence type="ECO:0000256" key="2">
    <source>
        <dbReference type="ARBA" id="ARBA00022679"/>
    </source>
</evidence>
<comment type="catalytic activity">
    <reaction evidence="5">
        <text>4-demethylwyosine(37) in tRNA(Phe) + S-adenosyl-L-methionine = 4-demethyl-7-[(3S)-3-amino-3-carboxypropyl]wyosine(37) in tRNA(Phe) + S-methyl-5'-thioadenosine + H(+)</text>
        <dbReference type="Rhea" id="RHEA:36355"/>
        <dbReference type="Rhea" id="RHEA-COMP:10164"/>
        <dbReference type="Rhea" id="RHEA-COMP:10378"/>
        <dbReference type="ChEBI" id="CHEBI:15378"/>
        <dbReference type="ChEBI" id="CHEBI:17509"/>
        <dbReference type="ChEBI" id="CHEBI:59789"/>
        <dbReference type="ChEBI" id="CHEBI:64315"/>
        <dbReference type="ChEBI" id="CHEBI:73550"/>
        <dbReference type="EC" id="2.5.1.114"/>
    </reaction>
</comment>
<accession>A0A1G4JEI8</accession>
<dbReference type="PROSITE" id="PS51684">
    <property type="entry name" value="SAM_MT_TRM5_TYW2"/>
    <property type="match status" value="1"/>
</dbReference>
<dbReference type="GO" id="GO:0008757">
    <property type="term" value="F:S-adenosylmethionine-dependent methyltransferase activity"/>
    <property type="evidence" value="ECO:0007669"/>
    <property type="project" value="EnsemblFungi"/>
</dbReference>
<keyword evidence="2 6" id="KW-0808">Transferase</keyword>
<evidence type="ECO:0000259" key="7">
    <source>
        <dbReference type="PROSITE" id="PS51684"/>
    </source>
</evidence>
<dbReference type="PANTHER" id="PTHR23245:SF25">
    <property type="entry name" value="TRNA WYBUTOSINE-SYNTHESIZING PROTEIN 2 HOMOLOG"/>
    <property type="match status" value="1"/>
</dbReference>
<comment type="similarity">
    <text evidence="6">Belongs to the class I-like SAM-binding methyltransferase superfamily. TRM5/TYW2 family.</text>
</comment>